<keyword evidence="1" id="KW-1133">Transmembrane helix</keyword>
<keyword evidence="1" id="KW-0812">Transmembrane</keyword>
<protein>
    <recommendedName>
        <fullName evidence="4">Polyketide cyclase / dehydrase and lipid transport</fullName>
    </recommendedName>
</protein>
<dbReference type="AlphaFoldDB" id="A0ABD6B9V6"/>
<feature type="non-terminal residue" evidence="2">
    <location>
        <position position="1"/>
    </location>
</feature>
<gene>
    <name evidence="2" type="ORF">ACFR9S_13365</name>
</gene>
<evidence type="ECO:0000313" key="2">
    <source>
        <dbReference type="EMBL" id="MFD1527268.1"/>
    </source>
</evidence>
<proteinExistence type="predicted"/>
<keyword evidence="1" id="KW-0472">Membrane</keyword>
<dbReference type="EMBL" id="JBHUDH010000171">
    <property type="protein sequence ID" value="MFD1527268.1"/>
    <property type="molecule type" value="Genomic_DNA"/>
</dbReference>
<keyword evidence="3" id="KW-1185">Reference proteome</keyword>
<name>A0ABD6B9V6_9EURY</name>
<comment type="caution">
    <text evidence="2">The sequence shown here is derived from an EMBL/GenBank/DDBJ whole genome shotgun (WGS) entry which is preliminary data.</text>
</comment>
<evidence type="ECO:0000313" key="3">
    <source>
        <dbReference type="Proteomes" id="UP001597111"/>
    </source>
</evidence>
<dbReference type="RefSeq" id="WP_379818869.1">
    <property type="nucleotide sequence ID" value="NZ_JBHUDH010000171.1"/>
</dbReference>
<evidence type="ECO:0008006" key="4">
    <source>
        <dbReference type="Google" id="ProtNLM"/>
    </source>
</evidence>
<dbReference type="Proteomes" id="UP001597111">
    <property type="component" value="Unassembled WGS sequence"/>
</dbReference>
<reference evidence="2 3" key="1">
    <citation type="journal article" date="2019" name="Int. J. Syst. Evol. Microbiol.">
        <title>The Global Catalogue of Microorganisms (GCM) 10K type strain sequencing project: providing services to taxonomists for standard genome sequencing and annotation.</title>
        <authorList>
            <consortium name="The Broad Institute Genomics Platform"/>
            <consortium name="The Broad Institute Genome Sequencing Center for Infectious Disease"/>
            <person name="Wu L."/>
            <person name="Ma J."/>
        </authorList>
    </citation>
    <scope>NUCLEOTIDE SEQUENCE [LARGE SCALE GENOMIC DNA]</scope>
    <source>
        <strain evidence="2 3">CGMCC 1.12285</strain>
    </source>
</reference>
<organism evidence="2 3">
    <name type="scientific">Halolamina salina</name>
    <dbReference type="NCBI Taxonomy" id="1220023"/>
    <lineage>
        <taxon>Archaea</taxon>
        <taxon>Methanobacteriati</taxon>
        <taxon>Methanobacteriota</taxon>
        <taxon>Stenosarchaea group</taxon>
        <taxon>Halobacteria</taxon>
        <taxon>Halobacteriales</taxon>
        <taxon>Haloferacaceae</taxon>
    </lineage>
</organism>
<sequence length="191" mass="20590">LVSGAVALGIGIAGAAAFLYLPPLWALVPIVALVALARAPVFRSGGRARLRTDDDPEGVRDAFAGPTPPPLALQWGVADDVRADDGGAAYDLSYLFGLRSVEMQVDSEVVENVTEPDRVELRVTVDGQPWGTYTAWIEPVEGGTGITVEVQSDRKFGLRRLPQHLVARRYRDDALAAQGYETVERSFSLSQ</sequence>
<evidence type="ECO:0000256" key="1">
    <source>
        <dbReference type="SAM" id="Phobius"/>
    </source>
</evidence>
<accession>A0ABD6B9V6</accession>
<feature type="transmembrane region" description="Helical" evidence="1">
    <location>
        <begin position="6"/>
        <end position="37"/>
    </location>
</feature>